<accession>A0ABR1AW80</accession>
<dbReference type="Pfam" id="PF00930">
    <property type="entry name" value="DPPIV_N"/>
    <property type="match status" value="1"/>
</dbReference>
<dbReference type="InterPro" id="IPR001375">
    <property type="entry name" value="Peptidase_S9_cat"/>
</dbReference>
<organism evidence="4 5">
    <name type="scientific">Polyplax serrata</name>
    <name type="common">Common mouse louse</name>
    <dbReference type="NCBI Taxonomy" id="468196"/>
    <lineage>
        <taxon>Eukaryota</taxon>
        <taxon>Metazoa</taxon>
        <taxon>Ecdysozoa</taxon>
        <taxon>Arthropoda</taxon>
        <taxon>Hexapoda</taxon>
        <taxon>Insecta</taxon>
        <taxon>Pterygota</taxon>
        <taxon>Neoptera</taxon>
        <taxon>Paraneoptera</taxon>
        <taxon>Psocodea</taxon>
        <taxon>Troctomorpha</taxon>
        <taxon>Phthiraptera</taxon>
        <taxon>Anoplura</taxon>
        <taxon>Polyplacidae</taxon>
        <taxon>Polyplax</taxon>
    </lineage>
</organism>
<dbReference type="InterPro" id="IPR029058">
    <property type="entry name" value="AB_hydrolase_fold"/>
</dbReference>
<reference evidence="4 5" key="1">
    <citation type="submission" date="2023-09" db="EMBL/GenBank/DDBJ databases">
        <title>Genomes of two closely related lineages of the louse Polyplax serrata with different host specificities.</title>
        <authorList>
            <person name="Martinu J."/>
            <person name="Tarabai H."/>
            <person name="Stefka J."/>
            <person name="Hypsa V."/>
        </authorList>
    </citation>
    <scope>NUCLEOTIDE SEQUENCE [LARGE SCALE GENOMIC DNA]</scope>
    <source>
        <strain evidence="4">98ZLc_SE</strain>
    </source>
</reference>
<dbReference type="Gene3D" id="3.40.50.1820">
    <property type="entry name" value="alpha/beta hydrolase"/>
    <property type="match status" value="1"/>
</dbReference>
<sequence length="865" mass="99591">MSDSNLRKQSTSEEKQKRVTLATSLGKEELIAPSSSQRNWRGILIALLVIIAVLGLIICSIFLLSPPDDGPRVRGIHFSLESVIQNQFAPRLFNGSWISDLELVYRDQYGNIKMFCVENFTTKSLMTNMTFESINAVDYKVSADLNYILLITNVVKIWKYSFEAKYYVYEVASEEYFPLRATHEDGEQEDQHYLESATWAPTGNAIVFIYKNNLYYKSRIRKPQVYTLTRNGIKDTVFNGRPDFLYETKILESATAFWFSSDSTMLAFASFNCSQVGKLQYPSYGNSNLDTLKTIRYPRAGMTNPTVELIIVNMTYPKILKTSLVHPPHIYTKDNDYYLTGVKWINPKEISVTWMNRRQNLTSISVCKSPSWICVDIYQDLVEDGWVNKIANPVFDNNGTWFLAILPIEDGSRGRFHEMCQVDSTSRKFIYLTTPPMIVLEILAWDLHNHLVYFTATIEPGSRHLFKTGDRNSSQRSWDCLTCFYDNRTSVHGTLKYLNKRTSDGEKHYKYYKNFLVNATLDQADRSPHCLFSKVYFSSVYNPKYYILECLGPDVPSIAIYEVFTNSMVTLLDGNTELRYMLNSMAAPQVRKFQVELESGYQAQVRLLLPPGLREHEEVNFPLILHVDSAPGSQLVTEKFQINWWWYLSGHRNFIVAEIDGRGTGLQREKLVRPTNIRIGTAQVEDQIAVVTYLKDTLKFVDKHRIGIFGMGYGGYLAALAMSQDTDLFKCGVSVNPVTNFLLTDTFSTEKYMGLPNDTEKMKNYLESNLNKRARTFREKEFLLISSTADIQVPVEHSMHFIQSLVKENVLFKHQVYPDEDHELTGVSLHYYNLIDSFWNECFTPVDFQDWEAMGSFYSSPKSNI</sequence>
<keyword evidence="1" id="KW-0472">Membrane</keyword>
<keyword evidence="1" id="KW-1133">Transmembrane helix</keyword>
<dbReference type="Pfam" id="PF00326">
    <property type="entry name" value="Peptidase_S9"/>
    <property type="match status" value="1"/>
</dbReference>
<feature type="domain" description="Peptidase S9 prolyl oligopeptidase catalytic" evidence="2">
    <location>
        <begin position="644"/>
        <end position="843"/>
    </location>
</feature>
<protein>
    <submittedName>
        <fullName evidence="4">Uncharacterized protein</fullName>
    </submittedName>
</protein>
<feature type="transmembrane region" description="Helical" evidence="1">
    <location>
        <begin position="43"/>
        <end position="64"/>
    </location>
</feature>
<evidence type="ECO:0000259" key="2">
    <source>
        <dbReference type="Pfam" id="PF00326"/>
    </source>
</evidence>
<dbReference type="Gene3D" id="2.140.10.30">
    <property type="entry name" value="Dipeptidylpeptidase IV, N-terminal domain"/>
    <property type="match status" value="1"/>
</dbReference>
<evidence type="ECO:0000313" key="4">
    <source>
        <dbReference type="EMBL" id="KAK6630051.1"/>
    </source>
</evidence>
<proteinExistence type="predicted"/>
<dbReference type="EMBL" id="JAWJWF010000010">
    <property type="protein sequence ID" value="KAK6630051.1"/>
    <property type="molecule type" value="Genomic_DNA"/>
</dbReference>
<dbReference type="SUPFAM" id="SSF53474">
    <property type="entry name" value="alpha/beta-Hydrolases"/>
    <property type="match status" value="1"/>
</dbReference>
<evidence type="ECO:0000313" key="5">
    <source>
        <dbReference type="Proteomes" id="UP001359485"/>
    </source>
</evidence>
<keyword evidence="1" id="KW-0812">Transmembrane</keyword>
<dbReference type="InterPro" id="IPR002469">
    <property type="entry name" value="Peptidase_S9B_N"/>
</dbReference>
<comment type="caution">
    <text evidence="4">The sequence shown here is derived from an EMBL/GenBank/DDBJ whole genome shotgun (WGS) entry which is preliminary data.</text>
</comment>
<evidence type="ECO:0000259" key="3">
    <source>
        <dbReference type="Pfam" id="PF00930"/>
    </source>
</evidence>
<keyword evidence="5" id="KW-1185">Reference proteome</keyword>
<evidence type="ECO:0000256" key="1">
    <source>
        <dbReference type="SAM" id="Phobius"/>
    </source>
</evidence>
<dbReference type="SUPFAM" id="SSF82171">
    <property type="entry name" value="DPP6 N-terminal domain-like"/>
    <property type="match status" value="1"/>
</dbReference>
<feature type="domain" description="Dipeptidylpeptidase IV N-terminal" evidence="3">
    <location>
        <begin position="142"/>
        <end position="483"/>
    </location>
</feature>
<dbReference type="PANTHER" id="PTHR11731:SF135">
    <property type="entry name" value="INACTIVE DIPEPTIDYL PEPTIDASE 10-LIKE PROTEIN"/>
    <property type="match status" value="1"/>
</dbReference>
<gene>
    <name evidence="4" type="ORF">RUM44_005449</name>
</gene>
<dbReference type="Proteomes" id="UP001359485">
    <property type="component" value="Unassembled WGS sequence"/>
</dbReference>
<dbReference type="InterPro" id="IPR050278">
    <property type="entry name" value="Serine_Prot_S9B/DPPIV"/>
</dbReference>
<dbReference type="PANTHER" id="PTHR11731">
    <property type="entry name" value="PROTEASE FAMILY S9B,C DIPEPTIDYL-PEPTIDASE IV-RELATED"/>
    <property type="match status" value="1"/>
</dbReference>
<name>A0ABR1AW80_POLSC</name>